<gene>
    <name evidence="1" type="ORF">DPMN_050521</name>
</gene>
<reference evidence="1" key="2">
    <citation type="submission" date="2020-11" db="EMBL/GenBank/DDBJ databases">
        <authorList>
            <person name="McCartney M.A."/>
            <person name="Auch B."/>
            <person name="Kono T."/>
            <person name="Mallez S."/>
            <person name="Becker A."/>
            <person name="Gohl D.M."/>
            <person name="Silverstein K.A.T."/>
            <person name="Koren S."/>
            <person name="Bechman K.B."/>
            <person name="Herman A."/>
            <person name="Abrahante J.E."/>
            <person name="Garbe J."/>
        </authorList>
    </citation>
    <scope>NUCLEOTIDE SEQUENCE</scope>
    <source>
        <strain evidence="1">Duluth1</strain>
        <tissue evidence="1">Whole animal</tissue>
    </source>
</reference>
<comment type="caution">
    <text evidence="1">The sequence shown here is derived from an EMBL/GenBank/DDBJ whole genome shotgun (WGS) entry which is preliminary data.</text>
</comment>
<name>A0A9D4CGA3_DREPO</name>
<reference evidence="1" key="1">
    <citation type="journal article" date="2019" name="bioRxiv">
        <title>The Genome of the Zebra Mussel, Dreissena polymorpha: A Resource for Invasive Species Research.</title>
        <authorList>
            <person name="McCartney M.A."/>
            <person name="Auch B."/>
            <person name="Kono T."/>
            <person name="Mallez S."/>
            <person name="Zhang Y."/>
            <person name="Obille A."/>
            <person name="Becker A."/>
            <person name="Abrahante J.E."/>
            <person name="Garbe J."/>
            <person name="Badalamenti J.P."/>
            <person name="Herman A."/>
            <person name="Mangelson H."/>
            <person name="Liachko I."/>
            <person name="Sullivan S."/>
            <person name="Sone E.D."/>
            <person name="Koren S."/>
            <person name="Silverstein K.A.T."/>
            <person name="Beckman K.B."/>
            <person name="Gohl D.M."/>
        </authorList>
    </citation>
    <scope>NUCLEOTIDE SEQUENCE</scope>
    <source>
        <strain evidence="1">Duluth1</strain>
        <tissue evidence="1">Whole animal</tissue>
    </source>
</reference>
<accession>A0A9D4CGA3</accession>
<protein>
    <submittedName>
        <fullName evidence="1">Uncharacterized protein</fullName>
    </submittedName>
</protein>
<evidence type="ECO:0000313" key="1">
    <source>
        <dbReference type="EMBL" id="KAH3724698.1"/>
    </source>
</evidence>
<dbReference type="EMBL" id="JAIWYP010000012">
    <property type="protein sequence ID" value="KAH3724698.1"/>
    <property type="molecule type" value="Genomic_DNA"/>
</dbReference>
<keyword evidence="2" id="KW-1185">Reference proteome</keyword>
<dbReference type="AlphaFoldDB" id="A0A9D4CGA3"/>
<organism evidence="1 2">
    <name type="scientific">Dreissena polymorpha</name>
    <name type="common">Zebra mussel</name>
    <name type="synonym">Mytilus polymorpha</name>
    <dbReference type="NCBI Taxonomy" id="45954"/>
    <lineage>
        <taxon>Eukaryota</taxon>
        <taxon>Metazoa</taxon>
        <taxon>Spiralia</taxon>
        <taxon>Lophotrochozoa</taxon>
        <taxon>Mollusca</taxon>
        <taxon>Bivalvia</taxon>
        <taxon>Autobranchia</taxon>
        <taxon>Heteroconchia</taxon>
        <taxon>Euheterodonta</taxon>
        <taxon>Imparidentia</taxon>
        <taxon>Neoheterodontei</taxon>
        <taxon>Myida</taxon>
        <taxon>Dreissenoidea</taxon>
        <taxon>Dreissenidae</taxon>
        <taxon>Dreissena</taxon>
    </lineage>
</organism>
<sequence length="82" mass="9280">MNQLASQICLKVQVGDILMYAVVDSAADVNIIFDRVYASKKQPPSKLRDVKLLMTGRDSSMQGFVVDPVRLKIGFCWYQKQL</sequence>
<dbReference type="Proteomes" id="UP000828390">
    <property type="component" value="Unassembled WGS sequence"/>
</dbReference>
<evidence type="ECO:0000313" key="2">
    <source>
        <dbReference type="Proteomes" id="UP000828390"/>
    </source>
</evidence>
<proteinExistence type="predicted"/>